<evidence type="ECO:0000313" key="2">
    <source>
        <dbReference type="EMBL" id="CAE2243352.1"/>
    </source>
</evidence>
<sequence>MSFSTLHIKACKDSMSFSSNSQMAYSSSSLQYSAPGLLETSASSIEMSASELQKSSISSMEASTSELRAGLSKAKIAESNEADNVEAMENITEEDMYQASGASDSDNNEGHKKRSLNAINISEV</sequence>
<gene>
    <name evidence="2" type="ORF">OAUR00152_LOCUS17331</name>
</gene>
<feature type="region of interest" description="Disordered" evidence="1">
    <location>
        <begin position="93"/>
        <end position="124"/>
    </location>
</feature>
<reference evidence="2" key="1">
    <citation type="submission" date="2021-01" db="EMBL/GenBank/DDBJ databases">
        <authorList>
            <person name="Corre E."/>
            <person name="Pelletier E."/>
            <person name="Niang G."/>
            <person name="Scheremetjew M."/>
            <person name="Finn R."/>
            <person name="Kale V."/>
            <person name="Holt S."/>
            <person name="Cochrane G."/>
            <person name="Meng A."/>
            <person name="Brown T."/>
            <person name="Cohen L."/>
        </authorList>
    </citation>
    <scope>NUCLEOTIDE SEQUENCE</scope>
    <source>
        <strain evidence="2">Isolate 1302-5</strain>
    </source>
</reference>
<evidence type="ECO:0000256" key="1">
    <source>
        <dbReference type="SAM" id="MobiDB-lite"/>
    </source>
</evidence>
<organism evidence="2">
    <name type="scientific">Odontella aurita</name>
    <dbReference type="NCBI Taxonomy" id="265563"/>
    <lineage>
        <taxon>Eukaryota</taxon>
        <taxon>Sar</taxon>
        <taxon>Stramenopiles</taxon>
        <taxon>Ochrophyta</taxon>
        <taxon>Bacillariophyta</taxon>
        <taxon>Mediophyceae</taxon>
        <taxon>Biddulphiophycidae</taxon>
        <taxon>Eupodiscales</taxon>
        <taxon>Odontellaceae</taxon>
        <taxon>Odontella</taxon>
    </lineage>
</organism>
<proteinExistence type="predicted"/>
<protein>
    <submittedName>
        <fullName evidence="2">Uncharacterized protein</fullName>
    </submittedName>
</protein>
<dbReference type="EMBL" id="HBKQ01025566">
    <property type="protein sequence ID" value="CAE2243352.1"/>
    <property type="molecule type" value="Transcribed_RNA"/>
</dbReference>
<accession>A0A7S4MU71</accession>
<dbReference type="AlphaFoldDB" id="A0A7S4MU71"/>
<name>A0A7S4MU71_9STRA</name>